<dbReference type="PANTHER" id="PTHR11839">
    <property type="entry name" value="UDP/ADP-SUGAR PYROPHOSPHATASE"/>
    <property type="match status" value="1"/>
</dbReference>
<protein>
    <recommendedName>
        <fullName evidence="5">GDP-mannose pyrophosphatase</fullName>
    </recommendedName>
    <alternativeName>
        <fullName evidence="7">GDP-mannose hydrolase</fullName>
    </alternativeName>
    <alternativeName>
        <fullName evidence="8">GDPMK</fullName>
    </alternativeName>
</protein>
<name>A0A9X1NRW1_9HYPH</name>
<evidence type="ECO:0000256" key="1">
    <source>
        <dbReference type="ARBA" id="ARBA00000847"/>
    </source>
</evidence>
<dbReference type="SUPFAM" id="SSF55811">
    <property type="entry name" value="Nudix"/>
    <property type="match status" value="1"/>
</dbReference>
<dbReference type="GO" id="GO:0005829">
    <property type="term" value="C:cytosol"/>
    <property type="evidence" value="ECO:0007669"/>
    <property type="project" value="TreeGrafter"/>
</dbReference>
<feature type="binding site" description="in other chain" evidence="9">
    <location>
        <position position="181"/>
    </location>
    <ligand>
        <name>GDP-alpha-D-mannose</name>
        <dbReference type="ChEBI" id="CHEBI:57527"/>
        <note>ligand shared between dimeric partners</note>
    </ligand>
</feature>
<evidence type="ECO:0000313" key="14">
    <source>
        <dbReference type="Proteomes" id="UP001139089"/>
    </source>
</evidence>
<feature type="binding site" evidence="10">
    <location>
        <position position="103"/>
    </location>
    <ligand>
        <name>Mg(2+)</name>
        <dbReference type="ChEBI" id="CHEBI:18420"/>
        <label>1</label>
    </ligand>
</feature>
<dbReference type="CDD" id="cd24157">
    <property type="entry name" value="NUDIX_GDPMK"/>
    <property type="match status" value="1"/>
</dbReference>
<organism evidence="13 14">
    <name type="scientific">Rhizobium quercicola</name>
    <dbReference type="NCBI Taxonomy" id="2901226"/>
    <lineage>
        <taxon>Bacteria</taxon>
        <taxon>Pseudomonadati</taxon>
        <taxon>Pseudomonadota</taxon>
        <taxon>Alphaproteobacteria</taxon>
        <taxon>Hyphomicrobiales</taxon>
        <taxon>Rhizobiaceae</taxon>
        <taxon>Rhizobium/Agrobacterium group</taxon>
        <taxon>Rhizobium</taxon>
    </lineage>
</organism>
<evidence type="ECO:0000256" key="8">
    <source>
        <dbReference type="ARBA" id="ARBA00032272"/>
    </source>
</evidence>
<dbReference type="NCBIfam" id="TIGR00052">
    <property type="entry name" value="nudix-type nucleoside diphosphatase, YffH/AdpP family"/>
    <property type="match status" value="1"/>
</dbReference>
<feature type="binding site" description="in other chain" evidence="9">
    <location>
        <position position="71"/>
    </location>
    <ligand>
        <name>GDP-alpha-D-mannose</name>
        <dbReference type="ChEBI" id="CHEBI:57527"/>
        <note>ligand shared between dimeric partners</note>
    </ligand>
</feature>
<evidence type="ECO:0000313" key="13">
    <source>
        <dbReference type="EMBL" id="MCD7108914.1"/>
    </source>
</evidence>
<feature type="binding site" evidence="10">
    <location>
        <position position="107"/>
    </location>
    <ligand>
        <name>Mg(2+)</name>
        <dbReference type="ChEBI" id="CHEBI:18420"/>
        <label>1</label>
    </ligand>
</feature>
<feature type="binding site" evidence="10">
    <location>
        <position position="156"/>
    </location>
    <ligand>
        <name>Mg(2+)</name>
        <dbReference type="ChEBI" id="CHEBI:18420"/>
        <label>1</label>
    </ligand>
</feature>
<dbReference type="InterPro" id="IPR004385">
    <property type="entry name" value="NDP_pyrophosphatase"/>
</dbReference>
<dbReference type="PROSITE" id="PS51462">
    <property type="entry name" value="NUDIX"/>
    <property type="match status" value="1"/>
</dbReference>
<proteinExistence type="inferred from homology"/>
<feature type="short sequence motif" description="Nudix box" evidence="11">
    <location>
        <begin position="89"/>
        <end position="110"/>
    </location>
</feature>
<evidence type="ECO:0000259" key="12">
    <source>
        <dbReference type="PROSITE" id="PS51462"/>
    </source>
</evidence>
<dbReference type="InterPro" id="IPR000086">
    <property type="entry name" value="NUDIX_hydrolase_dom"/>
</dbReference>
<dbReference type="EMBL" id="JAJOZR010000004">
    <property type="protein sequence ID" value="MCD7108914.1"/>
    <property type="molecule type" value="Genomic_DNA"/>
</dbReference>
<keyword evidence="6" id="KW-0378">Hydrolase</keyword>
<dbReference type="PANTHER" id="PTHR11839:SF18">
    <property type="entry name" value="NUDIX HYDROLASE DOMAIN-CONTAINING PROTEIN"/>
    <property type="match status" value="1"/>
</dbReference>
<dbReference type="RefSeq" id="WP_231813228.1">
    <property type="nucleotide sequence ID" value="NZ_JAJOZR010000004.1"/>
</dbReference>
<evidence type="ECO:0000256" key="5">
    <source>
        <dbReference type="ARBA" id="ARBA00016377"/>
    </source>
</evidence>
<dbReference type="Gene3D" id="3.90.79.10">
    <property type="entry name" value="Nucleoside Triphosphate Pyrophosphohydrolase"/>
    <property type="match status" value="1"/>
</dbReference>
<feature type="binding site" description="in other chain" evidence="9">
    <location>
        <begin position="88"/>
        <end position="90"/>
    </location>
    <ligand>
        <name>GDP-alpha-D-mannose</name>
        <dbReference type="ChEBI" id="CHEBI:57527"/>
        <note>ligand shared between dimeric partners</note>
    </ligand>
</feature>
<dbReference type="AlphaFoldDB" id="A0A9X1NRW1"/>
<feature type="binding site" description="in other chain" evidence="9">
    <location>
        <begin position="42"/>
        <end position="44"/>
    </location>
    <ligand>
        <name>GDP-alpha-D-mannose</name>
        <dbReference type="ChEBI" id="CHEBI:57527"/>
        <note>ligand shared between dimeric partners</note>
    </ligand>
</feature>
<feature type="binding site" description="in other chain" evidence="9">
    <location>
        <position position="21"/>
    </location>
    <ligand>
        <name>GDP-alpha-D-mannose</name>
        <dbReference type="ChEBI" id="CHEBI:57527"/>
        <note>ligand shared between dimeric partners</note>
    </ligand>
</feature>
<comment type="cofactor">
    <cofactor evidence="2 10">
        <name>Mg(2+)</name>
        <dbReference type="ChEBI" id="CHEBI:18420"/>
    </cofactor>
</comment>
<feature type="binding site" evidence="10">
    <location>
        <position position="88"/>
    </location>
    <ligand>
        <name>Mg(2+)</name>
        <dbReference type="ChEBI" id="CHEBI:18420"/>
        <label>1</label>
    </ligand>
</feature>
<comment type="caution">
    <text evidence="13">The sequence shown here is derived from an EMBL/GenBank/DDBJ whole genome shotgun (WGS) entry which is preliminary data.</text>
</comment>
<keyword evidence="14" id="KW-1185">Reference proteome</keyword>
<feature type="binding site" description="in other chain" evidence="9">
    <location>
        <begin position="155"/>
        <end position="156"/>
    </location>
    <ligand>
        <name>GDP-alpha-D-mannose</name>
        <dbReference type="ChEBI" id="CHEBI:57527"/>
        <note>ligand shared between dimeric partners</note>
    </ligand>
</feature>
<feature type="domain" description="Nudix hydrolase" evidence="12">
    <location>
        <begin position="47"/>
        <end position="185"/>
    </location>
</feature>
<keyword evidence="10" id="KW-0460">Magnesium</keyword>
<gene>
    <name evidence="13" type="ORF">LRX75_07655</name>
</gene>
<comment type="similarity">
    <text evidence="3">Belongs to the Nudix hydrolase family. NudK subfamily.</text>
</comment>
<dbReference type="GO" id="GO:0006753">
    <property type="term" value="P:nucleoside phosphate metabolic process"/>
    <property type="evidence" value="ECO:0007669"/>
    <property type="project" value="TreeGrafter"/>
</dbReference>
<evidence type="ECO:0000256" key="3">
    <source>
        <dbReference type="ARBA" id="ARBA00007275"/>
    </source>
</evidence>
<evidence type="ECO:0000256" key="2">
    <source>
        <dbReference type="ARBA" id="ARBA00001946"/>
    </source>
</evidence>
<dbReference type="InterPro" id="IPR015797">
    <property type="entry name" value="NUDIX_hydrolase-like_dom_sf"/>
</dbReference>
<reference evidence="13" key="1">
    <citation type="submission" date="2021-12" db="EMBL/GenBank/DDBJ databases">
        <authorList>
            <person name="Li Y."/>
        </authorList>
    </citation>
    <scope>NUCLEOTIDE SEQUENCE</scope>
    <source>
        <strain evidence="13">DKSPLA3</strain>
    </source>
</reference>
<dbReference type="Pfam" id="PF00293">
    <property type="entry name" value="NUDIX"/>
    <property type="match status" value="1"/>
</dbReference>
<evidence type="ECO:0000256" key="6">
    <source>
        <dbReference type="ARBA" id="ARBA00022801"/>
    </source>
</evidence>
<evidence type="ECO:0000256" key="10">
    <source>
        <dbReference type="PIRSR" id="PIRSR604385-2"/>
    </source>
</evidence>
<evidence type="ECO:0000256" key="9">
    <source>
        <dbReference type="PIRSR" id="PIRSR604385-1"/>
    </source>
</evidence>
<accession>A0A9X1NRW1</accession>
<dbReference type="GO" id="GO:0046872">
    <property type="term" value="F:metal ion binding"/>
    <property type="evidence" value="ECO:0007669"/>
    <property type="project" value="UniProtKB-KW"/>
</dbReference>
<dbReference type="Proteomes" id="UP001139089">
    <property type="component" value="Unassembled WGS sequence"/>
</dbReference>
<dbReference type="GO" id="GO:0019693">
    <property type="term" value="P:ribose phosphate metabolic process"/>
    <property type="evidence" value="ECO:0007669"/>
    <property type="project" value="TreeGrafter"/>
</dbReference>
<feature type="binding site" description="in other chain" evidence="9">
    <location>
        <position position="107"/>
    </location>
    <ligand>
        <name>GDP-alpha-D-mannose</name>
        <dbReference type="ChEBI" id="CHEBI:57527"/>
        <note>ligand shared between dimeric partners</note>
    </ligand>
</feature>
<evidence type="ECO:0000256" key="4">
    <source>
        <dbReference type="ARBA" id="ARBA00011738"/>
    </source>
</evidence>
<dbReference type="GO" id="GO:0016818">
    <property type="term" value="F:hydrolase activity, acting on acid anhydrides, in phosphorus-containing anhydrides"/>
    <property type="evidence" value="ECO:0007669"/>
    <property type="project" value="InterPro"/>
</dbReference>
<evidence type="ECO:0000256" key="11">
    <source>
        <dbReference type="PIRSR" id="PIRSR604385-3"/>
    </source>
</evidence>
<comment type="catalytic activity">
    <reaction evidence="1">
        <text>GDP-alpha-D-mannose + H2O = alpha-D-mannose 1-phosphate + GMP + 2 H(+)</text>
        <dbReference type="Rhea" id="RHEA:27978"/>
        <dbReference type="ChEBI" id="CHEBI:15377"/>
        <dbReference type="ChEBI" id="CHEBI:15378"/>
        <dbReference type="ChEBI" id="CHEBI:57527"/>
        <dbReference type="ChEBI" id="CHEBI:58115"/>
        <dbReference type="ChEBI" id="CHEBI:58409"/>
    </reaction>
</comment>
<sequence>MSKSETVTIEILKDETLSKNWYHLRNITFRYTNADGRAKVLKRETYDRGNGATILLYDPRREIVVLVRQFRVPTYVNGGTGWMLETPAGLLDGDAPEDAIRREAMEETGYRVGAVRSLFKAYMSPGAVTEIVHCFAAVIDIEDRVEAGGGLASEDEDIEVVELGLDDAMAMIASGEICDGKTIMLLQWAVMNRDSLKAGTSVAP</sequence>
<feature type="binding site" description="in other chain" evidence="9">
    <location>
        <position position="130"/>
    </location>
    <ligand>
        <name>GDP-alpha-D-mannose</name>
        <dbReference type="ChEBI" id="CHEBI:57527"/>
        <note>ligand shared between dimeric partners</note>
    </ligand>
</feature>
<keyword evidence="10" id="KW-0479">Metal-binding</keyword>
<evidence type="ECO:0000256" key="7">
    <source>
        <dbReference type="ARBA" id="ARBA00032162"/>
    </source>
</evidence>
<comment type="subunit">
    <text evidence="4">Homodimer.</text>
</comment>